<dbReference type="Proteomes" id="UP000799772">
    <property type="component" value="Unassembled WGS sequence"/>
</dbReference>
<keyword evidence="3" id="KW-0560">Oxidoreductase</keyword>
<evidence type="ECO:0000256" key="5">
    <source>
        <dbReference type="SAM" id="Phobius"/>
    </source>
</evidence>
<evidence type="ECO:0000313" key="8">
    <source>
        <dbReference type="Proteomes" id="UP000799772"/>
    </source>
</evidence>
<dbReference type="GO" id="GO:0071949">
    <property type="term" value="F:FAD binding"/>
    <property type="evidence" value="ECO:0007669"/>
    <property type="project" value="InterPro"/>
</dbReference>
<gene>
    <name evidence="7" type="ORF">NA57DRAFT_70951</name>
</gene>
<organism evidence="7 8">
    <name type="scientific">Rhizodiscina lignyota</name>
    <dbReference type="NCBI Taxonomy" id="1504668"/>
    <lineage>
        <taxon>Eukaryota</taxon>
        <taxon>Fungi</taxon>
        <taxon>Dikarya</taxon>
        <taxon>Ascomycota</taxon>
        <taxon>Pezizomycotina</taxon>
        <taxon>Dothideomycetes</taxon>
        <taxon>Pleosporomycetidae</taxon>
        <taxon>Aulographales</taxon>
        <taxon>Rhizodiscinaceae</taxon>
        <taxon>Rhizodiscina</taxon>
    </lineage>
</organism>
<keyword evidence="1" id="KW-0285">Flavoprotein</keyword>
<evidence type="ECO:0000256" key="3">
    <source>
        <dbReference type="ARBA" id="ARBA00023002"/>
    </source>
</evidence>
<name>A0A9P4IP81_9PEZI</name>
<dbReference type="Gene3D" id="3.50.50.60">
    <property type="entry name" value="FAD/NAD(P)-binding domain"/>
    <property type="match status" value="1"/>
</dbReference>
<feature type="transmembrane region" description="Helical" evidence="5">
    <location>
        <begin position="402"/>
        <end position="420"/>
    </location>
</feature>
<keyword evidence="2" id="KW-0274">FAD</keyword>
<proteinExistence type="predicted"/>
<evidence type="ECO:0000313" key="7">
    <source>
        <dbReference type="EMBL" id="KAF2104744.1"/>
    </source>
</evidence>
<keyword evidence="5" id="KW-0812">Transmembrane</keyword>
<evidence type="ECO:0000256" key="2">
    <source>
        <dbReference type="ARBA" id="ARBA00022827"/>
    </source>
</evidence>
<dbReference type="GO" id="GO:0004497">
    <property type="term" value="F:monooxygenase activity"/>
    <property type="evidence" value="ECO:0007669"/>
    <property type="project" value="UniProtKB-KW"/>
</dbReference>
<dbReference type="OrthoDB" id="655030at2759"/>
<evidence type="ECO:0000259" key="6">
    <source>
        <dbReference type="Pfam" id="PF01494"/>
    </source>
</evidence>
<dbReference type="Pfam" id="PF01494">
    <property type="entry name" value="FAD_binding_3"/>
    <property type="match status" value="1"/>
</dbReference>
<protein>
    <submittedName>
        <fullName evidence="7">FAD/NAD(P)-binding domain-containing protein</fullName>
    </submittedName>
</protein>
<reference evidence="7" key="1">
    <citation type="journal article" date="2020" name="Stud. Mycol.">
        <title>101 Dothideomycetes genomes: a test case for predicting lifestyles and emergence of pathogens.</title>
        <authorList>
            <person name="Haridas S."/>
            <person name="Albert R."/>
            <person name="Binder M."/>
            <person name="Bloem J."/>
            <person name="Labutti K."/>
            <person name="Salamov A."/>
            <person name="Andreopoulos B."/>
            <person name="Baker S."/>
            <person name="Barry K."/>
            <person name="Bills G."/>
            <person name="Bluhm B."/>
            <person name="Cannon C."/>
            <person name="Castanera R."/>
            <person name="Culley D."/>
            <person name="Daum C."/>
            <person name="Ezra D."/>
            <person name="Gonzalez J."/>
            <person name="Henrissat B."/>
            <person name="Kuo A."/>
            <person name="Liang C."/>
            <person name="Lipzen A."/>
            <person name="Lutzoni F."/>
            <person name="Magnuson J."/>
            <person name="Mondo S."/>
            <person name="Nolan M."/>
            <person name="Ohm R."/>
            <person name="Pangilinan J."/>
            <person name="Park H.-J."/>
            <person name="Ramirez L."/>
            <person name="Alfaro M."/>
            <person name="Sun H."/>
            <person name="Tritt A."/>
            <person name="Yoshinaga Y."/>
            <person name="Zwiers L.-H."/>
            <person name="Turgeon B."/>
            <person name="Goodwin S."/>
            <person name="Spatafora J."/>
            <person name="Crous P."/>
            <person name="Grigoriev I."/>
        </authorList>
    </citation>
    <scope>NUCLEOTIDE SEQUENCE</scope>
    <source>
        <strain evidence="7">CBS 133067</strain>
    </source>
</reference>
<dbReference type="PANTHER" id="PTHR46972:SF1">
    <property type="entry name" value="FAD DEPENDENT OXIDOREDUCTASE DOMAIN-CONTAINING PROTEIN"/>
    <property type="match status" value="1"/>
</dbReference>
<dbReference type="PANTHER" id="PTHR46972">
    <property type="entry name" value="MONOOXYGENASE ASQM-RELATED"/>
    <property type="match status" value="1"/>
</dbReference>
<keyword evidence="5" id="KW-0472">Membrane</keyword>
<evidence type="ECO:0000256" key="1">
    <source>
        <dbReference type="ARBA" id="ARBA00022630"/>
    </source>
</evidence>
<comment type="caution">
    <text evidence="7">The sequence shown here is derived from an EMBL/GenBank/DDBJ whole genome shotgun (WGS) entry which is preliminary data.</text>
</comment>
<dbReference type="EMBL" id="ML978121">
    <property type="protein sequence ID" value="KAF2104744.1"/>
    <property type="molecule type" value="Genomic_DNA"/>
</dbReference>
<dbReference type="SUPFAM" id="SSF51905">
    <property type="entry name" value="FAD/NAD(P)-binding domain"/>
    <property type="match status" value="1"/>
</dbReference>
<sequence>MARPPSPSSCPLAGKKIVVAGAGIAGLAFAISLQHFWNEDLGSYPEITLYEREEKEPGRGREGYSLSIRGDSRSGGVQALQKMGVLEKLLDVSITGRGGERGSFGFWDPNWKRIVEIRLEKPRDLPASGMRIARWQLRRVLTESVAAHTEIVWGVACLEVLPSSDTKIRVRLSDGKEEDCDFLVAADGASSKLRASVRPADILHFAGAVSIGASSRFPGAPPVPVNEDWGMVFNRTGTALFVSPVDDRSALWNLSYIADSPRDPQRQPLSPEQTAQILQEAKERGKSFKEPFQTLVDNTDVSTLNIFNANDKQPFPHGKQNGVPNGIVFIGDSNHAVSPFAGNGANMALMDAFDLAECLCGQPSIEQAVNVYDKRSMPRCSATVKMSHFTIGLVHSTGLRGLFYRAMLGLAGVILSVLSWRKRR</sequence>
<dbReference type="InterPro" id="IPR002938">
    <property type="entry name" value="FAD-bd"/>
</dbReference>
<keyword evidence="5" id="KW-1133">Transmembrane helix</keyword>
<accession>A0A9P4IP81</accession>
<dbReference type="PRINTS" id="PR00420">
    <property type="entry name" value="RNGMNOXGNASE"/>
</dbReference>
<keyword evidence="8" id="KW-1185">Reference proteome</keyword>
<keyword evidence="4" id="KW-0503">Monooxygenase</keyword>
<feature type="domain" description="FAD-binding" evidence="6">
    <location>
        <begin position="133"/>
        <end position="359"/>
    </location>
</feature>
<dbReference type="InterPro" id="IPR036188">
    <property type="entry name" value="FAD/NAD-bd_sf"/>
</dbReference>
<evidence type="ECO:0000256" key="4">
    <source>
        <dbReference type="ARBA" id="ARBA00023033"/>
    </source>
</evidence>
<dbReference type="AlphaFoldDB" id="A0A9P4IP81"/>